<organism evidence="3 4">
    <name type="scientific">Jejuia pallidilutea</name>
    <dbReference type="NCBI Taxonomy" id="504487"/>
    <lineage>
        <taxon>Bacteria</taxon>
        <taxon>Pseudomonadati</taxon>
        <taxon>Bacteroidota</taxon>
        <taxon>Flavobacteriia</taxon>
        <taxon>Flavobacteriales</taxon>
        <taxon>Flavobacteriaceae</taxon>
        <taxon>Jejuia</taxon>
    </lineage>
</organism>
<dbReference type="InterPro" id="IPR055170">
    <property type="entry name" value="GFO_IDH_MocA-like_dom"/>
</dbReference>
<evidence type="ECO:0000313" key="4">
    <source>
        <dbReference type="Proteomes" id="UP000029646"/>
    </source>
</evidence>
<proteinExistence type="predicted"/>
<dbReference type="GO" id="GO:0016491">
    <property type="term" value="F:oxidoreductase activity"/>
    <property type="evidence" value="ECO:0007669"/>
    <property type="project" value="UniProtKB-KW"/>
</dbReference>
<dbReference type="Gene3D" id="3.30.360.10">
    <property type="entry name" value="Dihydrodipicolinate Reductase, domain 2"/>
    <property type="match status" value="1"/>
</dbReference>
<protein>
    <submittedName>
        <fullName evidence="3">Oxidoreductase</fullName>
    </submittedName>
</protein>
<dbReference type="PANTHER" id="PTHR22604">
    <property type="entry name" value="OXIDOREDUCTASES"/>
    <property type="match status" value="1"/>
</dbReference>
<dbReference type="Proteomes" id="UP000029646">
    <property type="component" value="Unassembled WGS sequence"/>
</dbReference>
<keyword evidence="1" id="KW-0560">Oxidoreductase</keyword>
<feature type="domain" description="GFO/IDH/MocA-like oxidoreductase" evidence="2">
    <location>
        <begin position="2"/>
        <end position="102"/>
    </location>
</feature>
<evidence type="ECO:0000313" key="3">
    <source>
        <dbReference type="EMBL" id="GAL73148.1"/>
    </source>
</evidence>
<dbReference type="PANTHER" id="PTHR22604:SF105">
    <property type="entry name" value="TRANS-1,2-DIHYDROBENZENE-1,2-DIOL DEHYDROGENASE"/>
    <property type="match status" value="1"/>
</dbReference>
<evidence type="ECO:0000259" key="2">
    <source>
        <dbReference type="Pfam" id="PF22725"/>
    </source>
</evidence>
<dbReference type="Pfam" id="PF22725">
    <property type="entry name" value="GFO_IDH_MocA_C3"/>
    <property type="match status" value="1"/>
</dbReference>
<dbReference type="EMBL" id="BBNS01000041">
    <property type="protein sequence ID" value="GAL73148.1"/>
    <property type="molecule type" value="Genomic_DNA"/>
</dbReference>
<name>A0A090WAB8_9FLAO</name>
<reference evidence="3 4" key="1">
    <citation type="journal article" date="2014" name="Genome Announc.">
        <title>Draft Genome Sequence of Marine Flavobacterium Jejuia pallidilutea Strain 11shimoA1 and Pigmentation Mutants.</title>
        <authorList>
            <person name="Takatani N."/>
            <person name="Nakanishi M."/>
            <person name="Meirelles P."/>
            <person name="Mino S."/>
            <person name="Suda W."/>
            <person name="Oshima K."/>
            <person name="Hattori M."/>
            <person name="Ohkuma M."/>
            <person name="Hosokawa M."/>
            <person name="Miyashita K."/>
            <person name="Thompson F.L."/>
            <person name="Niwa A."/>
            <person name="Sawabe T."/>
            <person name="Sawabe T."/>
        </authorList>
    </citation>
    <scope>NUCLEOTIDE SEQUENCE [LARGE SCALE GENOMIC DNA]</scope>
    <source>
        <strain evidence="4">JCM19302</strain>
    </source>
</reference>
<dbReference type="InterPro" id="IPR050984">
    <property type="entry name" value="Gfo/Idh/MocA_domain"/>
</dbReference>
<gene>
    <name evidence="3" type="ORF">JCM19302_310</name>
</gene>
<comment type="caution">
    <text evidence="3">The sequence shown here is derived from an EMBL/GenBank/DDBJ whole genome shotgun (WGS) entry which is preliminary data.</text>
</comment>
<sequence length="107" mass="12115">MFGKILKLEADFGFYRTFDDSHRLFKKSVGGGSLLDIGIYPIFVALSTLGIPKTMNASATYFNNGADASCDMVFEYENDVKAYLKKFFNRGYANRSYILLRKGHCKN</sequence>
<dbReference type="SUPFAM" id="SSF55347">
    <property type="entry name" value="Glyceraldehyde-3-phosphate dehydrogenase-like, C-terminal domain"/>
    <property type="match status" value="1"/>
</dbReference>
<accession>A0A090WAB8</accession>
<evidence type="ECO:0000256" key="1">
    <source>
        <dbReference type="ARBA" id="ARBA00023002"/>
    </source>
</evidence>
<dbReference type="AlphaFoldDB" id="A0A090WAB8"/>